<dbReference type="Proteomes" id="UP001152320">
    <property type="component" value="Chromosome 9"/>
</dbReference>
<evidence type="ECO:0000313" key="1">
    <source>
        <dbReference type="EMBL" id="KAJ8036549.1"/>
    </source>
</evidence>
<sequence length="66" mass="7608">MYLAIPPVRPLTSGALGVGHLEGRASDWGKILPRGRYWRRGSETQSCRTGRHRGYKYYNIPYHEMS</sequence>
<accession>A0A9Q1C1Q4</accession>
<comment type="caution">
    <text evidence="1">The sequence shown here is derived from an EMBL/GenBank/DDBJ whole genome shotgun (WGS) entry which is preliminary data.</text>
</comment>
<dbReference type="EMBL" id="JAIZAY010000009">
    <property type="protein sequence ID" value="KAJ8036549.1"/>
    <property type="molecule type" value="Genomic_DNA"/>
</dbReference>
<dbReference type="AlphaFoldDB" id="A0A9Q1C1Q4"/>
<name>A0A9Q1C1Q4_HOLLE</name>
<evidence type="ECO:0000313" key="2">
    <source>
        <dbReference type="Proteomes" id="UP001152320"/>
    </source>
</evidence>
<protein>
    <submittedName>
        <fullName evidence="1">Uncharacterized protein</fullName>
    </submittedName>
</protein>
<proteinExistence type="predicted"/>
<gene>
    <name evidence="1" type="ORF">HOLleu_20559</name>
</gene>
<keyword evidence="2" id="KW-1185">Reference proteome</keyword>
<reference evidence="1" key="1">
    <citation type="submission" date="2021-10" db="EMBL/GenBank/DDBJ databases">
        <title>Tropical sea cucumber genome reveals ecological adaptation and Cuvierian tubules defense mechanism.</title>
        <authorList>
            <person name="Chen T."/>
        </authorList>
    </citation>
    <scope>NUCLEOTIDE SEQUENCE</scope>
    <source>
        <strain evidence="1">Nanhai2018</strain>
        <tissue evidence="1">Muscle</tissue>
    </source>
</reference>
<organism evidence="1 2">
    <name type="scientific">Holothuria leucospilota</name>
    <name type="common">Black long sea cucumber</name>
    <name type="synonym">Mertensiothuria leucospilota</name>
    <dbReference type="NCBI Taxonomy" id="206669"/>
    <lineage>
        <taxon>Eukaryota</taxon>
        <taxon>Metazoa</taxon>
        <taxon>Echinodermata</taxon>
        <taxon>Eleutherozoa</taxon>
        <taxon>Echinozoa</taxon>
        <taxon>Holothuroidea</taxon>
        <taxon>Aspidochirotacea</taxon>
        <taxon>Aspidochirotida</taxon>
        <taxon>Holothuriidae</taxon>
        <taxon>Holothuria</taxon>
    </lineage>
</organism>